<dbReference type="Proteomes" id="UP000019112">
    <property type="component" value="Unassembled WGS sequence"/>
</dbReference>
<dbReference type="InterPro" id="IPR000850">
    <property type="entry name" value="Adenylat/UMP-CMP_kin"/>
</dbReference>
<evidence type="ECO:0000256" key="5">
    <source>
        <dbReference type="HAMAP-Rule" id="MF_00235"/>
    </source>
</evidence>
<evidence type="ECO:0000313" key="8">
    <source>
        <dbReference type="EMBL" id="ETZ07187.1"/>
    </source>
</evidence>
<evidence type="ECO:0000256" key="3">
    <source>
        <dbReference type="ARBA" id="ARBA00022741"/>
    </source>
</evidence>
<dbReference type="EMBL" id="AWTR02000059">
    <property type="protein sequence ID" value="ETZ07187.1"/>
    <property type="molecule type" value="Genomic_DNA"/>
</dbReference>
<dbReference type="GO" id="GO:0005737">
    <property type="term" value="C:cytoplasm"/>
    <property type="evidence" value="ECO:0007669"/>
    <property type="project" value="UniProtKB-SubCell"/>
</dbReference>
<feature type="binding site" evidence="5">
    <location>
        <position position="175"/>
    </location>
    <ligand>
        <name>AMP</name>
        <dbReference type="ChEBI" id="CHEBI:456215"/>
    </ligand>
</feature>
<comment type="catalytic activity">
    <reaction evidence="5 7">
        <text>AMP + ATP = 2 ADP</text>
        <dbReference type="Rhea" id="RHEA:12973"/>
        <dbReference type="ChEBI" id="CHEBI:30616"/>
        <dbReference type="ChEBI" id="CHEBI:456215"/>
        <dbReference type="ChEBI" id="CHEBI:456216"/>
        <dbReference type="EC" id="2.7.4.3"/>
    </reaction>
</comment>
<keyword evidence="1 5" id="KW-0808">Transferase</keyword>
<accession>W6TTR8</accession>
<proteinExistence type="inferred from homology"/>
<evidence type="ECO:0000256" key="7">
    <source>
        <dbReference type="RuleBase" id="RU003331"/>
    </source>
</evidence>
<sequence>MKKDKINSLKKGIVFFGAPGSGKGTQSALLSDRFRIPLVSMGQLLRTEVSQKTKLGEKIECFLKKGEYLNTLDVIEVLKTQLNKILDTWVILDGVPRSIEQAEAIEQCASVTFLNIEAVIFLKIPPEKIWERIQNRLSCVQCQKDYCYKVALCKNCGSIKFAKRSDDTEETVFRRLHVFNEKIRNVLDFYQNQKKLYVLQADRPVEEVYLDVLSCVKILVQEKSLF</sequence>
<keyword evidence="3 5" id="KW-0547">Nucleotide-binding</keyword>
<name>W6TTR8_HOLOB</name>
<keyword evidence="2 5" id="KW-0545">Nucleotide biosynthesis</keyword>
<dbReference type="Pfam" id="PF00406">
    <property type="entry name" value="ADK"/>
    <property type="match status" value="1"/>
</dbReference>
<organism evidence="8 9">
    <name type="scientific">Holospora obtusa F1</name>
    <dbReference type="NCBI Taxonomy" id="1399147"/>
    <lineage>
        <taxon>Bacteria</taxon>
        <taxon>Pseudomonadati</taxon>
        <taxon>Pseudomonadota</taxon>
        <taxon>Alphaproteobacteria</taxon>
        <taxon>Holosporales</taxon>
        <taxon>Holosporaceae</taxon>
        <taxon>Holospora</taxon>
    </lineage>
</organism>
<comment type="caution">
    <text evidence="8">The sequence shown here is derived from an EMBL/GenBank/DDBJ whole genome shotgun (WGS) entry which is preliminary data.</text>
</comment>
<dbReference type="Gene3D" id="3.40.50.300">
    <property type="entry name" value="P-loop containing nucleotide triphosphate hydrolases"/>
    <property type="match status" value="1"/>
</dbReference>
<keyword evidence="4 5" id="KW-0418">Kinase</keyword>
<feature type="binding site" evidence="5">
    <location>
        <position position="101"/>
    </location>
    <ligand>
        <name>AMP</name>
        <dbReference type="ChEBI" id="CHEBI:456215"/>
    </ligand>
</feature>
<feature type="binding site" evidence="5">
    <location>
        <begin position="20"/>
        <end position="25"/>
    </location>
    <ligand>
        <name>ATP</name>
        <dbReference type="ChEBI" id="CHEBI:30616"/>
    </ligand>
</feature>
<comment type="caution">
    <text evidence="5">Lacks conserved residue(s) required for the propagation of feature annotation.</text>
</comment>
<dbReference type="eggNOG" id="COG0563">
    <property type="taxonomic scope" value="Bacteria"/>
</dbReference>
<dbReference type="NCBIfam" id="TIGR01351">
    <property type="entry name" value="adk"/>
    <property type="match status" value="1"/>
</dbReference>
<comment type="subunit">
    <text evidence="5 7">Monomer.</text>
</comment>
<keyword evidence="5 7" id="KW-0067">ATP-binding</keyword>
<dbReference type="EC" id="2.7.4.3" evidence="5 7"/>
<evidence type="ECO:0000256" key="2">
    <source>
        <dbReference type="ARBA" id="ARBA00022727"/>
    </source>
</evidence>
<comment type="subcellular location">
    <subcellularLocation>
        <location evidence="5 7">Cytoplasm</location>
    </subcellularLocation>
</comment>
<dbReference type="RefSeq" id="WP_021827289.1">
    <property type="nucleotide sequence ID" value="NZ_AWTR02000059.1"/>
</dbReference>
<feature type="binding site" evidence="5">
    <location>
        <position position="164"/>
    </location>
    <ligand>
        <name>AMP</name>
        <dbReference type="ChEBI" id="CHEBI:456215"/>
    </ligand>
</feature>
<feature type="binding site" evidence="5">
    <location>
        <position position="203"/>
    </location>
    <ligand>
        <name>ATP</name>
        <dbReference type="ChEBI" id="CHEBI:30616"/>
    </ligand>
</feature>
<dbReference type="CDD" id="cd01428">
    <property type="entry name" value="ADK"/>
    <property type="match status" value="1"/>
</dbReference>
<dbReference type="UniPathway" id="UPA00588">
    <property type="reaction ID" value="UER00649"/>
</dbReference>
<feature type="binding site" evidence="5">
    <location>
        <position position="136"/>
    </location>
    <ligand>
        <name>ATP</name>
        <dbReference type="ChEBI" id="CHEBI:30616"/>
    </ligand>
</feature>
<dbReference type="GO" id="GO:0004017">
    <property type="term" value="F:AMP kinase activity"/>
    <property type="evidence" value="ECO:0007669"/>
    <property type="project" value="UniProtKB-UniRule"/>
</dbReference>
<dbReference type="HAMAP" id="MF_00235">
    <property type="entry name" value="Adenylate_kinase_Adk"/>
    <property type="match status" value="1"/>
</dbReference>
<evidence type="ECO:0000313" key="9">
    <source>
        <dbReference type="Proteomes" id="UP000019112"/>
    </source>
</evidence>
<dbReference type="PRINTS" id="PR00094">
    <property type="entry name" value="ADENYLTKNASE"/>
</dbReference>
<evidence type="ECO:0000256" key="1">
    <source>
        <dbReference type="ARBA" id="ARBA00022679"/>
    </source>
</evidence>
<feature type="region of interest" description="NMP" evidence="5">
    <location>
        <begin position="40"/>
        <end position="69"/>
    </location>
</feature>
<dbReference type="SUPFAM" id="SSF52540">
    <property type="entry name" value="P-loop containing nucleoside triphosphate hydrolases"/>
    <property type="match status" value="1"/>
</dbReference>
<protein>
    <recommendedName>
        <fullName evidence="5 7">Adenylate kinase</fullName>
        <shortName evidence="5">AK</shortName>
        <ecNumber evidence="5 7">2.7.4.3</ecNumber>
    </recommendedName>
    <alternativeName>
        <fullName evidence="5">ATP-AMP transphosphorylase</fullName>
    </alternativeName>
    <alternativeName>
        <fullName evidence="5">ATP:AMP phosphotransferase</fullName>
    </alternativeName>
    <alternativeName>
        <fullName evidence="5">Adenylate monophosphate kinase</fullName>
    </alternativeName>
</protein>
<keyword evidence="5" id="KW-0963">Cytoplasm</keyword>
<comment type="pathway">
    <text evidence="5">Purine metabolism; AMP biosynthesis via salvage pathway; AMP from ADP: step 1/1.</text>
</comment>
<dbReference type="InterPro" id="IPR027417">
    <property type="entry name" value="P-loop_NTPase"/>
</dbReference>
<gene>
    <name evidence="5" type="primary">adk</name>
    <name evidence="8" type="ORF">P618_200581</name>
</gene>
<comment type="function">
    <text evidence="5">Catalyzes the reversible transfer of the terminal phosphate group between ATP and AMP. Plays an important role in cellular energy homeostasis and in adenine nucleotide metabolism.</text>
</comment>
<keyword evidence="9" id="KW-1185">Reference proteome</keyword>
<feature type="binding site" evidence="5">
    <location>
        <begin position="67"/>
        <end position="69"/>
    </location>
    <ligand>
        <name>AMP</name>
        <dbReference type="ChEBI" id="CHEBI:456215"/>
    </ligand>
</feature>
<reference evidence="8 9" key="1">
    <citation type="journal article" date="2014" name="FEMS Microbiol. Lett.">
        <title>Draft genome sequences of three Holospora species (Holospora obtusa, Holospora undulata, and Holospora elegans), endonuclear symbiotic bacteria of the ciliate Paramecium caudatum.</title>
        <authorList>
            <person name="Dohra H."/>
            <person name="Tanaka K."/>
            <person name="Suzuki T."/>
            <person name="Fujishima M."/>
            <person name="Suzuki H."/>
        </authorList>
    </citation>
    <scope>NUCLEOTIDE SEQUENCE [LARGE SCALE GENOMIC DNA]</scope>
    <source>
        <strain evidence="8 9">F1</strain>
    </source>
</reference>
<dbReference type="GO" id="GO:0044209">
    <property type="term" value="P:AMP salvage"/>
    <property type="evidence" value="ECO:0007669"/>
    <property type="project" value="UniProtKB-UniRule"/>
</dbReference>
<comment type="domain">
    <text evidence="5">Consists of three domains, a large central CORE domain and two small peripheral domains, NMPbind and LID, which undergo movements during catalysis. The LID domain closes over the site of phosphoryl transfer upon ATP binding. Assembling and dissambling the active center during each catalytic cycle provides an effective means to prevent ATP hydrolysis.</text>
</comment>
<dbReference type="PANTHER" id="PTHR23359">
    <property type="entry name" value="NUCLEOTIDE KINASE"/>
    <property type="match status" value="1"/>
</dbReference>
<feature type="binding site" evidence="5">
    <location>
        <position position="46"/>
    </location>
    <ligand>
        <name>AMP</name>
        <dbReference type="ChEBI" id="CHEBI:456215"/>
    </ligand>
</feature>
<dbReference type="InterPro" id="IPR006259">
    <property type="entry name" value="Adenyl_kin_sub"/>
</dbReference>
<evidence type="ECO:0000256" key="6">
    <source>
        <dbReference type="RuleBase" id="RU003330"/>
    </source>
</evidence>
<dbReference type="OrthoDB" id="9805030at2"/>
<evidence type="ECO:0000256" key="4">
    <source>
        <dbReference type="ARBA" id="ARBA00022777"/>
    </source>
</evidence>
<dbReference type="STRING" id="1399147.P618_200581"/>
<comment type="similarity">
    <text evidence="5 6">Belongs to the adenylate kinase family.</text>
</comment>
<dbReference type="AlphaFoldDB" id="W6TTR8"/>
<dbReference type="GO" id="GO:0005524">
    <property type="term" value="F:ATP binding"/>
    <property type="evidence" value="ECO:0007669"/>
    <property type="project" value="UniProtKB-UniRule"/>
</dbReference>